<sequence length="444" mass="47917">MALANCPAFVATWLAVVRLGAWVVPSDPEAGAAELRGHLRRTRPTVGLCASSRAGVYRSASRTLPVIEVDEPDPTLAAFRGGPVRSWPVPETTDRAAVMFTSGTTGIPKGVEVSQANYAFAGRTMARAAFLKETDRQLVVLPLFHANAQYYSFASSIWAGAGVALMSSFTASGFLRQAVRHGATTASLFAAPMRMILARGGPVDGIQLRHCWFAQNLAVEQYETISGWFGCRPRQLYGMTETIPAVLTEVAEKPEPLSMGVVTEGCLVDVQRTDGTSVGVGEVGEVVVGGQRGTTLFAGYLDDPETTEASFREGWFLTGDRARRDDSGRHFFDGRRSEVLKVSGENVSIVEVEAVLAAHPGVLEAAVVGRSDPVRDEVPVAFVVVDPSESAPSRADLESWCTERLTKARRPVEFTFLDRLPRTSVGKIRKFLLRDPAGGEEGMR</sequence>
<dbReference type="Gene3D" id="2.30.38.10">
    <property type="entry name" value="Luciferase, Domain 3"/>
    <property type="match status" value="1"/>
</dbReference>
<dbReference type="Gene3D" id="3.30.300.30">
    <property type="match status" value="1"/>
</dbReference>
<dbReference type="PANTHER" id="PTHR43767">
    <property type="entry name" value="LONG-CHAIN-FATTY-ACID--COA LIGASE"/>
    <property type="match status" value="1"/>
</dbReference>
<dbReference type="InterPro" id="IPR000873">
    <property type="entry name" value="AMP-dep_synth/lig_dom"/>
</dbReference>
<dbReference type="InterPro" id="IPR020845">
    <property type="entry name" value="AMP-binding_CS"/>
</dbReference>
<dbReference type="Pfam" id="PF13193">
    <property type="entry name" value="AMP-binding_C"/>
    <property type="match status" value="1"/>
</dbReference>
<dbReference type="Pfam" id="PF00501">
    <property type="entry name" value="AMP-binding"/>
    <property type="match status" value="1"/>
</dbReference>
<feature type="domain" description="AMP-dependent synthetase/ligase" evidence="1">
    <location>
        <begin position="2"/>
        <end position="301"/>
    </location>
</feature>
<evidence type="ECO:0000259" key="1">
    <source>
        <dbReference type="Pfam" id="PF00501"/>
    </source>
</evidence>
<dbReference type="InterPro" id="IPR045851">
    <property type="entry name" value="AMP-bd_C_sf"/>
</dbReference>
<reference evidence="3" key="1">
    <citation type="submission" date="2018-05" db="EMBL/GenBank/DDBJ databases">
        <authorList>
            <person name="Lanie J.A."/>
            <person name="Ng W.-L."/>
            <person name="Kazmierczak K.M."/>
            <person name="Andrzejewski T.M."/>
            <person name="Davidsen T.M."/>
            <person name="Wayne K.J."/>
            <person name="Tettelin H."/>
            <person name="Glass J.I."/>
            <person name="Rusch D."/>
            <person name="Podicherti R."/>
            <person name="Tsui H.-C.T."/>
            <person name="Winkler M.E."/>
        </authorList>
    </citation>
    <scope>NUCLEOTIDE SEQUENCE</scope>
</reference>
<feature type="domain" description="AMP-binding enzyme C-terminal" evidence="2">
    <location>
        <begin position="351"/>
        <end position="427"/>
    </location>
</feature>
<dbReference type="SUPFAM" id="SSF56801">
    <property type="entry name" value="Acetyl-CoA synthetase-like"/>
    <property type="match status" value="1"/>
</dbReference>
<accession>A0A381YR54</accession>
<dbReference type="PANTHER" id="PTHR43767:SF1">
    <property type="entry name" value="NONRIBOSOMAL PEPTIDE SYNTHASE PES1 (EUROFUNG)-RELATED"/>
    <property type="match status" value="1"/>
</dbReference>
<evidence type="ECO:0000259" key="2">
    <source>
        <dbReference type="Pfam" id="PF13193"/>
    </source>
</evidence>
<evidence type="ECO:0000313" key="3">
    <source>
        <dbReference type="EMBL" id="SVA79424.1"/>
    </source>
</evidence>
<dbReference type="InterPro" id="IPR025110">
    <property type="entry name" value="AMP-bd_C"/>
</dbReference>
<proteinExistence type="predicted"/>
<dbReference type="GO" id="GO:0016878">
    <property type="term" value="F:acid-thiol ligase activity"/>
    <property type="evidence" value="ECO:0007669"/>
    <property type="project" value="UniProtKB-ARBA"/>
</dbReference>
<organism evidence="3">
    <name type="scientific">marine metagenome</name>
    <dbReference type="NCBI Taxonomy" id="408172"/>
    <lineage>
        <taxon>unclassified sequences</taxon>
        <taxon>metagenomes</taxon>
        <taxon>ecological metagenomes</taxon>
    </lineage>
</organism>
<evidence type="ECO:0008006" key="4">
    <source>
        <dbReference type="Google" id="ProtNLM"/>
    </source>
</evidence>
<protein>
    <recommendedName>
        <fullName evidence="4">AMP-dependent synthetase/ligase domain-containing protein</fullName>
    </recommendedName>
</protein>
<gene>
    <name evidence="3" type="ORF">METZ01_LOCUS132278</name>
</gene>
<dbReference type="Gene3D" id="3.40.50.980">
    <property type="match status" value="2"/>
</dbReference>
<dbReference type="EMBL" id="UINC01018838">
    <property type="protein sequence ID" value="SVA79424.1"/>
    <property type="molecule type" value="Genomic_DNA"/>
</dbReference>
<dbReference type="PROSITE" id="PS00455">
    <property type="entry name" value="AMP_BINDING"/>
    <property type="match status" value="1"/>
</dbReference>
<dbReference type="InterPro" id="IPR050237">
    <property type="entry name" value="ATP-dep_AMP-bd_enzyme"/>
</dbReference>
<dbReference type="AlphaFoldDB" id="A0A381YR54"/>
<name>A0A381YR54_9ZZZZ</name>